<feature type="domain" description="ATPase F1/V1/A1 complex alpha/beta subunit nucleotide-binding" evidence="5">
    <location>
        <begin position="147"/>
        <end position="288"/>
    </location>
</feature>
<accession>A0A7J0DGC2</accession>
<gene>
    <name evidence="8" type="ORF">Acr_00g0035260</name>
</gene>
<dbReference type="SUPFAM" id="SSF52540">
    <property type="entry name" value="P-loop containing nucleoside triphosphate hydrolases"/>
    <property type="match status" value="2"/>
</dbReference>
<dbReference type="AlphaFoldDB" id="A0A7J0DGC2"/>
<dbReference type="GO" id="GO:0046961">
    <property type="term" value="F:proton-transporting ATPase activity, rotational mechanism"/>
    <property type="evidence" value="ECO:0007669"/>
    <property type="project" value="TreeGrafter"/>
</dbReference>
<dbReference type="GO" id="GO:0005524">
    <property type="term" value="F:ATP binding"/>
    <property type="evidence" value="ECO:0007669"/>
    <property type="project" value="InterPro"/>
</dbReference>
<dbReference type="CDD" id="cd01135">
    <property type="entry name" value="V_A-ATPase_B"/>
    <property type="match status" value="1"/>
</dbReference>
<feature type="domain" description="ATP synthase A/B type C-terminal" evidence="7">
    <location>
        <begin position="539"/>
        <end position="638"/>
    </location>
</feature>
<comment type="similarity">
    <text evidence="1">Belongs to the ATPase alpha/beta chains family.</text>
</comment>
<dbReference type="InterPro" id="IPR055190">
    <property type="entry name" value="ATP-synt_VA_C"/>
</dbReference>
<dbReference type="InterPro" id="IPR000194">
    <property type="entry name" value="ATPase_F1/V1/A1_a/bsu_nucl-bd"/>
</dbReference>
<comment type="caution">
    <text evidence="8">The sequence shown here is derived from an EMBL/GenBank/DDBJ whole genome shotgun (WGS) entry which is preliminary data.</text>
</comment>
<keyword evidence="9" id="KW-1185">Reference proteome</keyword>
<dbReference type="CDD" id="cd18112">
    <property type="entry name" value="ATP-synt_V_A-type_beta_C"/>
    <property type="match status" value="1"/>
</dbReference>
<proteinExistence type="inferred from homology"/>
<dbReference type="CDD" id="cd18118">
    <property type="entry name" value="ATP-synt_V_A-type_beta_N"/>
    <property type="match status" value="1"/>
</dbReference>
<evidence type="ECO:0000256" key="3">
    <source>
        <dbReference type="ARBA" id="ARBA00022781"/>
    </source>
</evidence>
<dbReference type="NCBIfam" id="NF003235">
    <property type="entry name" value="PRK04196.1"/>
    <property type="match status" value="1"/>
</dbReference>
<dbReference type="InterPro" id="IPR022879">
    <property type="entry name" value="V-ATPase_su_B/beta"/>
</dbReference>
<sequence length="644" mass="71133">MGAATNHVDMEEGMLEIGMEYRTVSGVAGPLVILDKVKGPKYQEIVNIRLGDGTTRRGQVLEVDGEKAVVQVFEGTSGIDNKYTTVQFTGEVLKTPVSLDMLGRIFNGSGKPIDNGPPILPEAYLDISGSSINPSERTYPEEMIQTGISTIDVMNSIARGQKIPLFSAAGLPHNEIAAQICRQAGLVKRLEKTESLLEDVEEDNFAIVFAAMGVNMETAQFFKRDFEENGSMERVTLFLNLANDPTIERIITPRIALTTAEYLAYECGKHVLVILTDMSSYADALREVFEGTSGIDNKYTTVQFTGEVLKTPVSLDMLGRIFNGSGKPIDNGPPILPEAYLDISGSSINPSERTYPEEMIQTGISTIDVMNSIARGQKIPLFSAAGLPHNEIAAQICRQAGLVKRLEKTESLLEDVEEDNFAICVCSNGSQHGDSTANDPTIERIITPRIALTTAEYLAYECGKHVLVILTDMSSYADALREVSAAREEVPGRRGYPGYMYTDLATIYEHITHPTPDLTGYITEGQIYIDRQLHNRQSAIGEGMTRRDHADVSNQLYANYAIGKDVQAMKAVVGEEALSSEDLLYLEFLDKFERKFVAQGAYDTRNIFQSLDLAWTLLRIFPRELLHRIPAKTLDQYYSRDAAN</sequence>
<dbReference type="GO" id="GO:0007035">
    <property type="term" value="P:vacuolar acidification"/>
    <property type="evidence" value="ECO:0007669"/>
    <property type="project" value="TreeGrafter"/>
</dbReference>
<feature type="domain" description="ATPase F1/V1/A1 complex alpha/beta subunit nucleotide-binding" evidence="5">
    <location>
        <begin position="363"/>
        <end position="512"/>
    </location>
</feature>
<dbReference type="Pfam" id="PF02874">
    <property type="entry name" value="ATP-synt_ab_N"/>
    <property type="match status" value="1"/>
</dbReference>
<dbReference type="PANTHER" id="PTHR43389:SF27">
    <property type="entry name" value="V-TYPE PROTON ATPASE SUBUNIT B1-RELATED"/>
    <property type="match status" value="1"/>
</dbReference>
<dbReference type="GO" id="GO:0046034">
    <property type="term" value="P:ATP metabolic process"/>
    <property type="evidence" value="ECO:0007669"/>
    <property type="project" value="InterPro"/>
</dbReference>
<dbReference type="Proteomes" id="UP000585474">
    <property type="component" value="Unassembled WGS sequence"/>
</dbReference>
<evidence type="ECO:0000259" key="6">
    <source>
        <dbReference type="Pfam" id="PF02874"/>
    </source>
</evidence>
<organism evidence="8 9">
    <name type="scientific">Actinidia rufa</name>
    <dbReference type="NCBI Taxonomy" id="165716"/>
    <lineage>
        <taxon>Eukaryota</taxon>
        <taxon>Viridiplantae</taxon>
        <taxon>Streptophyta</taxon>
        <taxon>Embryophyta</taxon>
        <taxon>Tracheophyta</taxon>
        <taxon>Spermatophyta</taxon>
        <taxon>Magnoliopsida</taxon>
        <taxon>eudicotyledons</taxon>
        <taxon>Gunneridae</taxon>
        <taxon>Pentapetalae</taxon>
        <taxon>asterids</taxon>
        <taxon>Ericales</taxon>
        <taxon>Actinidiaceae</taxon>
        <taxon>Actinidia</taxon>
    </lineage>
</organism>
<evidence type="ECO:0000256" key="1">
    <source>
        <dbReference type="ARBA" id="ARBA00008936"/>
    </source>
</evidence>
<evidence type="ECO:0000313" key="9">
    <source>
        <dbReference type="Proteomes" id="UP000585474"/>
    </source>
</evidence>
<dbReference type="InterPro" id="IPR004100">
    <property type="entry name" value="ATPase_F1/V1/A1_a/bsu_N"/>
</dbReference>
<dbReference type="Gene3D" id="3.40.50.12240">
    <property type="match status" value="2"/>
</dbReference>
<dbReference type="OrthoDB" id="1735853at2759"/>
<dbReference type="EMBL" id="BJWL01000214">
    <property type="protein sequence ID" value="GFS34666.1"/>
    <property type="molecule type" value="Genomic_DNA"/>
</dbReference>
<feature type="domain" description="ATPase F1/V1/A1 complex alpha/beta subunit N-terminal" evidence="6">
    <location>
        <begin position="24"/>
        <end position="90"/>
    </location>
</feature>
<dbReference type="Pfam" id="PF22919">
    <property type="entry name" value="ATP-synt_VA_C"/>
    <property type="match status" value="1"/>
</dbReference>
<evidence type="ECO:0000259" key="7">
    <source>
        <dbReference type="Pfam" id="PF22919"/>
    </source>
</evidence>
<keyword evidence="2" id="KW-0813">Transport</keyword>
<keyword evidence="4" id="KW-0406">Ion transport</keyword>
<protein>
    <submittedName>
        <fullName evidence="8">ATPase, V1 complex, subunit B protein</fullName>
    </submittedName>
</protein>
<evidence type="ECO:0000259" key="5">
    <source>
        <dbReference type="Pfam" id="PF00006"/>
    </source>
</evidence>
<dbReference type="PANTHER" id="PTHR43389">
    <property type="entry name" value="V-TYPE PROTON ATPASE SUBUNIT B"/>
    <property type="match status" value="1"/>
</dbReference>
<dbReference type="InterPro" id="IPR027417">
    <property type="entry name" value="P-loop_NTPase"/>
</dbReference>
<dbReference type="Pfam" id="PF00006">
    <property type="entry name" value="ATP-synt_ab"/>
    <property type="match status" value="2"/>
</dbReference>
<reference evidence="9" key="1">
    <citation type="submission" date="2019-07" db="EMBL/GenBank/DDBJ databases">
        <title>De Novo Assembly of kiwifruit Actinidia rufa.</title>
        <authorList>
            <person name="Sugita-Konishi S."/>
            <person name="Sato K."/>
            <person name="Mori E."/>
            <person name="Abe Y."/>
            <person name="Kisaki G."/>
            <person name="Hamano K."/>
            <person name="Suezawa K."/>
            <person name="Otani M."/>
            <person name="Fukuda T."/>
            <person name="Manabe T."/>
            <person name="Gomi K."/>
            <person name="Tabuchi M."/>
            <person name="Akimitsu K."/>
            <person name="Kataoka I."/>
        </authorList>
    </citation>
    <scope>NUCLEOTIDE SEQUENCE [LARGE SCALE GENOMIC DNA]</scope>
    <source>
        <strain evidence="9">cv. Fuchu</strain>
    </source>
</reference>
<evidence type="ECO:0000313" key="8">
    <source>
        <dbReference type="EMBL" id="GFS34666.1"/>
    </source>
</evidence>
<keyword evidence="3" id="KW-0375">Hydrogen ion transport</keyword>
<evidence type="ECO:0000256" key="2">
    <source>
        <dbReference type="ARBA" id="ARBA00022448"/>
    </source>
</evidence>
<evidence type="ECO:0000256" key="4">
    <source>
        <dbReference type="ARBA" id="ARBA00023065"/>
    </source>
</evidence>
<name>A0A7J0DGC2_9ERIC</name>